<keyword evidence="3" id="KW-1185">Reference proteome</keyword>
<reference evidence="2 3" key="1">
    <citation type="submission" date="2022-04" db="EMBL/GenBank/DDBJ databases">
        <title>Hymenobacter sp. isolated from the air.</title>
        <authorList>
            <person name="Won M."/>
            <person name="Lee C.-M."/>
            <person name="Woen H.-Y."/>
            <person name="Kwon S.-W."/>
        </authorList>
    </citation>
    <scope>NUCLEOTIDE SEQUENCE [LARGE SCALE GENOMIC DNA]</scope>
    <source>
        <strain evidence="3">5516 S-25</strain>
    </source>
</reference>
<accession>A0ABY4JET8</accession>
<dbReference type="GO" id="GO:0016740">
    <property type="term" value="F:transferase activity"/>
    <property type="evidence" value="ECO:0007669"/>
    <property type="project" value="UniProtKB-KW"/>
</dbReference>
<dbReference type="Gene3D" id="3.90.550.10">
    <property type="entry name" value="Spore Coat Polysaccharide Biosynthesis Protein SpsA, Chain A"/>
    <property type="match status" value="1"/>
</dbReference>
<gene>
    <name evidence="2" type="ORF">MWH26_05055</name>
</gene>
<dbReference type="EMBL" id="CP095848">
    <property type="protein sequence ID" value="UPL50276.1"/>
    <property type="molecule type" value="Genomic_DNA"/>
</dbReference>
<evidence type="ECO:0000313" key="2">
    <source>
        <dbReference type="EMBL" id="UPL50276.1"/>
    </source>
</evidence>
<protein>
    <submittedName>
        <fullName evidence="2">Nucleotide-diphospho-sugar transferase</fullName>
    </submittedName>
</protein>
<evidence type="ECO:0000313" key="3">
    <source>
        <dbReference type="Proteomes" id="UP000829647"/>
    </source>
</evidence>
<organism evidence="2 3">
    <name type="scientific">Hymenobacter sublimis</name>
    <dbReference type="NCBI Taxonomy" id="2933777"/>
    <lineage>
        <taxon>Bacteria</taxon>
        <taxon>Pseudomonadati</taxon>
        <taxon>Bacteroidota</taxon>
        <taxon>Cytophagia</taxon>
        <taxon>Cytophagales</taxon>
        <taxon>Hymenobacteraceae</taxon>
        <taxon>Hymenobacter</taxon>
    </lineage>
</organism>
<dbReference type="InterPro" id="IPR029044">
    <property type="entry name" value="Nucleotide-diphossugar_trans"/>
</dbReference>
<keyword evidence="2" id="KW-0808">Transferase</keyword>
<evidence type="ECO:0000256" key="1">
    <source>
        <dbReference type="SAM" id="MobiDB-lite"/>
    </source>
</evidence>
<proteinExistence type="predicted"/>
<sequence length="348" mass="38872">MLSTPELSAPAAPAPLQTAVLLLIFNRPDTTRQVFEAVRRARPPRLYVAADGPRASHPTDAATCAAARAVVADVDWPCEVFTLFRTANLNCGVGPATALDWFFQHEETGIILEDDCVPAPSFFRFCEELLVRYRHDTRVLHIGGNNFSREARRPQPAGADSYHFSTQVNSWGWATWRRAWQLYDFHLRDYHQLAAEGKLRGLYSSWLENRYRLSKISSVVGLPQPPDVWDYQWHFTIVAHAGLCIVPAVNLVGNIGFGEQGTHTLDATDEFANVPTTDLAFPLQHPAFVLADCRRDQQRFREFLWGRLGAKARRLLARVVPEKPTPTPASAASPVSSSSPPVPHTQLI</sequence>
<feature type="region of interest" description="Disordered" evidence="1">
    <location>
        <begin position="319"/>
        <end position="348"/>
    </location>
</feature>
<dbReference type="SUPFAM" id="SSF53448">
    <property type="entry name" value="Nucleotide-diphospho-sugar transferases"/>
    <property type="match status" value="1"/>
</dbReference>
<name>A0ABY4JET8_9BACT</name>
<dbReference type="Proteomes" id="UP000829647">
    <property type="component" value="Chromosome"/>
</dbReference>
<dbReference type="RefSeq" id="WP_247976314.1">
    <property type="nucleotide sequence ID" value="NZ_CP095848.1"/>
</dbReference>
<feature type="compositionally biased region" description="Low complexity" evidence="1">
    <location>
        <begin position="328"/>
        <end position="339"/>
    </location>
</feature>